<keyword evidence="5" id="KW-1185">Reference proteome</keyword>
<feature type="domain" description="Sulfatase N-terminal" evidence="3">
    <location>
        <begin position="12"/>
        <end position="393"/>
    </location>
</feature>
<dbReference type="CDD" id="cd16035">
    <property type="entry name" value="sulfatase_like"/>
    <property type="match status" value="1"/>
</dbReference>
<dbReference type="InterPro" id="IPR017850">
    <property type="entry name" value="Alkaline_phosphatase_core_sf"/>
</dbReference>
<evidence type="ECO:0000313" key="5">
    <source>
        <dbReference type="Proteomes" id="UP001500782"/>
    </source>
</evidence>
<protein>
    <submittedName>
        <fullName evidence="4">Sulfatase-like hydrolase/transferase</fullName>
    </submittedName>
</protein>
<dbReference type="Pfam" id="PF00884">
    <property type="entry name" value="Sulfatase"/>
    <property type="match status" value="1"/>
</dbReference>
<evidence type="ECO:0000256" key="2">
    <source>
        <dbReference type="ARBA" id="ARBA00022801"/>
    </source>
</evidence>
<keyword evidence="2" id="KW-0378">Hydrolase</keyword>
<evidence type="ECO:0000313" key="4">
    <source>
        <dbReference type="EMBL" id="GAA0330981.1"/>
    </source>
</evidence>
<dbReference type="PANTHER" id="PTHR42693">
    <property type="entry name" value="ARYLSULFATASE FAMILY MEMBER"/>
    <property type="match status" value="1"/>
</dbReference>
<dbReference type="SUPFAM" id="SSF53649">
    <property type="entry name" value="Alkaline phosphatase-like"/>
    <property type="match status" value="1"/>
</dbReference>
<evidence type="ECO:0000256" key="1">
    <source>
        <dbReference type="ARBA" id="ARBA00008779"/>
    </source>
</evidence>
<gene>
    <name evidence="4" type="ORF">GCM10008967_21920</name>
</gene>
<comment type="caution">
    <text evidence="4">The sequence shown here is derived from an EMBL/GenBank/DDBJ whole genome shotgun (WGS) entry which is preliminary data.</text>
</comment>
<comment type="similarity">
    <text evidence="1">Belongs to the sulfatase family.</text>
</comment>
<dbReference type="RefSeq" id="WP_343799000.1">
    <property type="nucleotide sequence ID" value="NZ_BAAADJ010000021.1"/>
</dbReference>
<dbReference type="PANTHER" id="PTHR42693:SF53">
    <property type="entry name" value="ENDO-4-O-SULFATASE"/>
    <property type="match status" value="1"/>
</dbReference>
<dbReference type="InterPro" id="IPR000917">
    <property type="entry name" value="Sulfatase_N"/>
</dbReference>
<evidence type="ECO:0000259" key="3">
    <source>
        <dbReference type="Pfam" id="PF00884"/>
    </source>
</evidence>
<organism evidence="4 5">
    <name type="scientific">Bacillus carboniphilus</name>
    <dbReference type="NCBI Taxonomy" id="86663"/>
    <lineage>
        <taxon>Bacteria</taxon>
        <taxon>Bacillati</taxon>
        <taxon>Bacillota</taxon>
        <taxon>Bacilli</taxon>
        <taxon>Bacillales</taxon>
        <taxon>Bacillaceae</taxon>
        <taxon>Bacillus</taxon>
    </lineage>
</organism>
<proteinExistence type="inferred from homology"/>
<dbReference type="EMBL" id="BAAADJ010000021">
    <property type="protein sequence ID" value="GAA0330981.1"/>
    <property type="molecule type" value="Genomic_DNA"/>
</dbReference>
<dbReference type="InterPro" id="IPR050738">
    <property type="entry name" value="Sulfatase"/>
</dbReference>
<dbReference type="Proteomes" id="UP001500782">
    <property type="component" value="Unassembled WGS sequence"/>
</dbReference>
<accession>A0ABN0WAT4</accession>
<sequence>MFNPLGKKKKRPNFLILMVDEQRYPTTYETSELKSWRKEHLVTQEALRKNGIEFLNHYAGSTACSPSRTTLYTGQYPSLHGVTQTTGAAKGAFDPDSFWLHPSTVPTLGDYFRTAGYQTYWKGKWHLSDEDILIPGTHNALLSFNGTTGIPNRANEEMYKQSNQLDSYGFTGWIGPEPHGQAPHNSGSSAAAGISGRDQVYAAEVVELLGELEKPSSPDMPWLIVASFVNPHDITLYGELTKDLPTFDFQIDSSVPFIQEAPTSSESLETKPVAQKSYRDAYQKAFQPTKDTLFYRQLYYSLHKQVDQELAKVFTALQETSFYEDTIVLFTADHGSLLGSHGGLFQKWHNAYEEAIHVPFIIHNPKLFPASVTSNLLTSHVDIVPTMLGLAGIKVDSVQDELRKDHTEVHPLVGKDLTPIVYGKEIDQTDTIYFMSDDEVTRGSNQVTVTGEPYEAVIQPNHIETVITRLETGEHKEKEVWKLSRYFDNPQFWSKPGQEDQQSTIKAQVPLTPTQMTTISMTTTKTEPVNYEFEMYNITKDPCERVNLANPSNETIQSKQIKEQLCSLLEEQRKIKRIYPVSGTVPGNPF</sequence>
<dbReference type="Gene3D" id="3.30.1120.10">
    <property type="match status" value="1"/>
</dbReference>
<reference evidence="4 5" key="1">
    <citation type="journal article" date="2019" name="Int. J. Syst. Evol. Microbiol.">
        <title>The Global Catalogue of Microorganisms (GCM) 10K type strain sequencing project: providing services to taxonomists for standard genome sequencing and annotation.</title>
        <authorList>
            <consortium name="The Broad Institute Genomics Platform"/>
            <consortium name="The Broad Institute Genome Sequencing Center for Infectious Disease"/>
            <person name="Wu L."/>
            <person name="Ma J."/>
        </authorList>
    </citation>
    <scope>NUCLEOTIDE SEQUENCE [LARGE SCALE GENOMIC DNA]</scope>
    <source>
        <strain evidence="4 5">JCM 9731</strain>
    </source>
</reference>
<name>A0ABN0WAT4_9BACI</name>
<dbReference type="Gene3D" id="3.40.720.10">
    <property type="entry name" value="Alkaline Phosphatase, subunit A"/>
    <property type="match status" value="1"/>
</dbReference>